<dbReference type="SUPFAM" id="SSF103473">
    <property type="entry name" value="MFS general substrate transporter"/>
    <property type="match status" value="1"/>
</dbReference>
<comment type="caution">
    <text evidence="12">The sequence shown here is derived from an EMBL/GenBank/DDBJ whole genome shotgun (WGS) entry which is preliminary data.</text>
</comment>
<dbReference type="PROSITE" id="PS50850">
    <property type="entry name" value="MFS"/>
    <property type="match status" value="1"/>
</dbReference>
<feature type="transmembrane region" description="Helical" evidence="10">
    <location>
        <begin position="245"/>
        <end position="273"/>
    </location>
</feature>
<dbReference type="PANTHER" id="PTHR48022:SF2">
    <property type="entry name" value="PLASTIDIC GLUCOSE TRANSPORTER 4"/>
    <property type="match status" value="1"/>
</dbReference>
<comment type="subcellular location">
    <subcellularLocation>
        <location evidence="1">Cell membrane</location>
        <topology evidence="1">Multi-pass membrane protein</topology>
    </subcellularLocation>
</comment>
<feature type="transmembrane region" description="Helical" evidence="10">
    <location>
        <begin position="172"/>
        <end position="191"/>
    </location>
</feature>
<dbReference type="GO" id="GO:0005351">
    <property type="term" value="F:carbohydrate:proton symporter activity"/>
    <property type="evidence" value="ECO:0007669"/>
    <property type="project" value="TreeGrafter"/>
</dbReference>
<dbReference type="Gene3D" id="1.20.1250.20">
    <property type="entry name" value="MFS general substrate transporter like domains"/>
    <property type="match status" value="2"/>
</dbReference>
<evidence type="ECO:0000313" key="13">
    <source>
        <dbReference type="Proteomes" id="UP000215896"/>
    </source>
</evidence>
<dbReference type="GO" id="GO:0005886">
    <property type="term" value="C:plasma membrane"/>
    <property type="evidence" value="ECO:0007669"/>
    <property type="project" value="UniProtKB-SubCell"/>
</dbReference>
<keyword evidence="3 9" id="KW-0813">Transport</keyword>
<dbReference type="PROSITE" id="PS00216">
    <property type="entry name" value="SUGAR_TRANSPORT_1"/>
    <property type="match status" value="2"/>
</dbReference>
<evidence type="ECO:0000256" key="6">
    <source>
        <dbReference type="ARBA" id="ARBA00022692"/>
    </source>
</evidence>
<comment type="similarity">
    <text evidence="2 9">Belongs to the major facilitator superfamily. Sugar transporter (TC 2.A.1.1) family.</text>
</comment>
<dbReference type="InterPro" id="IPR020846">
    <property type="entry name" value="MFS_dom"/>
</dbReference>
<evidence type="ECO:0000256" key="4">
    <source>
        <dbReference type="ARBA" id="ARBA00022475"/>
    </source>
</evidence>
<feature type="transmembrane region" description="Helical" evidence="10">
    <location>
        <begin position="76"/>
        <end position="96"/>
    </location>
</feature>
<evidence type="ECO:0000256" key="7">
    <source>
        <dbReference type="ARBA" id="ARBA00022989"/>
    </source>
</evidence>
<evidence type="ECO:0000256" key="3">
    <source>
        <dbReference type="ARBA" id="ARBA00022448"/>
    </source>
</evidence>
<keyword evidence="8 10" id="KW-0472">Membrane</keyword>
<dbReference type="InterPro" id="IPR050360">
    <property type="entry name" value="MFS_Sugar_Transporters"/>
</dbReference>
<feature type="transmembrane region" description="Helical" evidence="10">
    <location>
        <begin position="377"/>
        <end position="396"/>
    </location>
</feature>
<dbReference type="Pfam" id="PF00083">
    <property type="entry name" value="Sugar_tr"/>
    <property type="match status" value="1"/>
</dbReference>
<evidence type="ECO:0000256" key="10">
    <source>
        <dbReference type="SAM" id="Phobius"/>
    </source>
</evidence>
<dbReference type="PANTHER" id="PTHR48022">
    <property type="entry name" value="PLASTIDIC GLUCOSE TRANSPORTER 4"/>
    <property type="match status" value="1"/>
</dbReference>
<feature type="transmembrane region" description="Helical" evidence="10">
    <location>
        <begin position="102"/>
        <end position="122"/>
    </location>
</feature>
<keyword evidence="13" id="KW-1185">Reference proteome</keyword>
<reference evidence="12 13" key="1">
    <citation type="submission" date="2017-07" db="EMBL/GenBank/DDBJ databases">
        <title>Draft whole genome sequences of clinical Proprionibacteriaceae strains.</title>
        <authorList>
            <person name="Bernier A.-M."/>
            <person name="Bernard K."/>
            <person name="Domingo M.-C."/>
        </authorList>
    </citation>
    <scope>NUCLEOTIDE SEQUENCE [LARGE SCALE GENOMIC DNA]</scope>
    <source>
        <strain evidence="12 13">NML 030167</strain>
    </source>
</reference>
<gene>
    <name evidence="12" type="ORF">CGZ94_20400</name>
</gene>
<evidence type="ECO:0000256" key="5">
    <source>
        <dbReference type="ARBA" id="ARBA00022597"/>
    </source>
</evidence>
<dbReference type="RefSeq" id="WP_094407165.1">
    <property type="nucleotide sequence ID" value="NZ_NMVN01000001.1"/>
</dbReference>
<feature type="transmembrane region" description="Helical" evidence="10">
    <location>
        <begin position="313"/>
        <end position="335"/>
    </location>
</feature>
<evidence type="ECO:0000256" key="1">
    <source>
        <dbReference type="ARBA" id="ARBA00004651"/>
    </source>
</evidence>
<dbReference type="OrthoDB" id="4008739at2"/>
<dbReference type="PRINTS" id="PR00171">
    <property type="entry name" value="SUGRTRNSPORT"/>
</dbReference>
<feature type="transmembrane region" description="Helical" evidence="10">
    <location>
        <begin position="416"/>
        <end position="433"/>
    </location>
</feature>
<dbReference type="AlphaFoldDB" id="A0A255FVW3"/>
<evidence type="ECO:0000256" key="2">
    <source>
        <dbReference type="ARBA" id="ARBA00010992"/>
    </source>
</evidence>
<feature type="transmembrane region" description="Helical" evidence="10">
    <location>
        <begin position="7"/>
        <end position="36"/>
    </location>
</feature>
<dbReference type="InterPro" id="IPR005828">
    <property type="entry name" value="MFS_sugar_transport-like"/>
</dbReference>
<feature type="transmembrane region" description="Helical" evidence="10">
    <location>
        <begin position="48"/>
        <end position="69"/>
    </location>
</feature>
<name>A0A255FVW3_9ACTN</name>
<evidence type="ECO:0000256" key="8">
    <source>
        <dbReference type="ARBA" id="ARBA00023136"/>
    </source>
</evidence>
<evidence type="ECO:0000259" key="11">
    <source>
        <dbReference type="PROSITE" id="PS50850"/>
    </source>
</evidence>
<feature type="transmembrane region" description="Helical" evidence="10">
    <location>
        <begin position="285"/>
        <end position="306"/>
    </location>
</feature>
<feature type="domain" description="Major facilitator superfamily (MFS) profile" evidence="11">
    <location>
        <begin position="11"/>
        <end position="437"/>
    </location>
</feature>
<dbReference type="Proteomes" id="UP000215896">
    <property type="component" value="Unassembled WGS sequence"/>
</dbReference>
<keyword evidence="4" id="KW-1003">Cell membrane</keyword>
<feature type="transmembrane region" description="Helical" evidence="10">
    <location>
        <begin position="341"/>
        <end position="365"/>
    </location>
</feature>
<protein>
    <recommendedName>
        <fullName evidence="11">Major facilitator superfamily (MFS) profile domain-containing protein</fullName>
    </recommendedName>
</protein>
<accession>A0A255FVW3</accession>
<dbReference type="InterPro" id="IPR036259">
    <property type="entry name" value="MFS_trans_sf"/>
</dbReference>
<keyword evidence="7 10" id="KW-1133">Transmembrane helix</keyword>
<feature type="transmembrane region" description="Helical" evidence="10">
    <location>
        <begin position="134"/>
        <end position="152"/>
    </location>
</feature>
<dbReference type="NCBIfam" id="TIGR00879">
    <property type="entry name" value="SP"/>
    <property type="match status" value="1"/>
</dbReference>
<keyword evidence="6 10" id="KW-0812">Transmembrane</keyword>
<keyword evidence="5" id="KW-0762">Sugar transport</keyword>
<sequence length="461" mass="49537">MPNRSAYPIAISVIASLAGLLFGYDTAVIAGAIGFLGDYFSLNAVQTGFAVSSALIGCVIGAALSGWISDRLGRRTTLFLAAILYTASAIGCALAWDFTSFWLLRVVGGLGIGLSAIVPAYIAEISPAHIRGRLTSVYQLAITVGILLVYIVNNLVANAGDPAWQVSTAWRIMLASEGVPAVLFLVLILFLPESPRWLVARGREEQAAALLTRLEGVEDPTRVPQIKEDLAREQRAHAVKIFTKALLPIVLLASAIAALQQLVGINVIIYYGTEMMAQMNIADPFLQQVLIGSVNVAATVLGMLVVDRWGRRPLLIIGTLGVAAMISVVGIANLTQSTGTWVMIFIIGYIVLFAATLGSLAWLVIAELPPSLARAKVVAFATMVLWLANVLVAQTFPMINEARFNVDVMNGALPYFIYGFFGVVFFFVAYFFVPETKGRTLEDLSERTIAHAEAEAEEVGK</sequence>
<dbReference type="InterPro" id="IPR005829">
    <property type="entry name" value="Sugar_transporter_CS"/>
</dbReference>
<organism evidence="12 13">
    <name type="scientific">Enemella evansiae</name>
    <dbReference type="NCBI Taxonomy" id="2016499"/>
    <lineage>
        <taxon>Bacteria</taxon>
        <taxon>Bacillati</taxon>
        <taxon>Actinomycetota</taxon>
        <taxon>Actinomycetes</taxon>
        <taxon>Propionibacteriales</taxon>
        <taxon>Propionibacteriaceae</taxon>
        <taxon>Enemella</taxon>
    </lineage>
</organism>
<dbReference type="FunFam" id="1.20.1250.20:FF:000122">
    <property type="entry name" value="D-xylose transporter XylE"/>
    <property type="match status" value="1"/>
</dbReference>
<evidence type="ECO:0000256" key="9">
    <source>
        <dbReference type="RuleBase" id="RU003346"/>
    </source>
</evidence>
<dbReference type="InterPro" id="IPR003663">
    <property type="entry name" value="Sugar/inositol_transpt"/>
</dbReference>
<evidence type="ECO:0000313" key="12">
    <source>
        <dbReference type="EMBL" id="OYO07837.1"/>
    </source>
</evidence>
<dbReference type="EMBL" id="NMVO01000019">
    <property type="protein sequence ID" value="OYO07837.1"/>
    <property type="molecule type" value="Genomic_DNA"/>
</dbReference>
<proteinExistence type="inferred from homology"/>